<reference evidence="10" key="1">
    <citation type="journal article" date="2024" name="Gigascience">
        <title>Chromosome-level genome of the poultry shaft louse Menopon gallinae provides insight into the host-switching and adaptive evolution of parasitic lice.</title>
        <authorList>
            <person name="Xu Y."/>
            <person name="Ma L."/>
            <person name="Liu S."/>
            <person name="Liang Y."/>
            <person name="Liu Q."/>
            <person name="He Z."/>
            <person name="Tian L."/>
            <person name="Duan Y."/>
            <person name="Cai W."/>
            <person name="Li H."/>
            <person name="Song F."/>
        </authorList>
    </citation>
    <scope>NUCLEOTIDE SEQUENCE</scope>
    <source>
        <strain evidence="10">Cailab_2023a</strain>
    </source>
</reference>
<evidence type="ECO:0000256" key="2">
    <source>
        <dbReference type="ARBA" id="ARBA00022692"/>
    </source>
</evidence>
<evidence type="ECO:0000256" key="1">
    <source>
        <dbReference type="ARBA" id="ARBA00004141"/>
    </source>
</evidence>
<name>A0AAW2I3I5_9NEOP</name>
<evidence type="ECO:0000256" key="7">
    <source>
        <dbReference type="SAM" id="Phobius"/>
    </source>
</evidence>
<dbReference type="Pfam" id="PF12698">
    <property type="entry name" value="ABC2_membrane_3"/>
    <property type="match status" value="1"/>
</dbReference>
<dbReference type="PROSITE" id="PS50893">
    <property type="entry name" value="ABC_TRANSPORTER_2"/>
    <property type="match status" value="1"/>
</dbReference>
<dbReference type="AlphaFoldDB" id="A0AAW2I3I5"/>
<feature type="transmembrane region" description="Helical" evidence="7">
    <location>
        <begin position="546"/>
        <end position="570"/>
    </location>
</feature>
<keyword evidence="3" id="KW-0547">Nucleotide-binding</keyword>
<dbReference type="Pfam" id="PF00005">
    <property type="entry name" value="ABC_tran"/>
    <property type="match status" value="1"/>
</dbReference>
<dbReference type="InterPro" id="IPR047817">
    <property type="entry name" value="ABC2_TM_bact-type"/>
</dbReference>
<sequence>MKMGEDDVAVTVRGARKQYSKDSRFVLDNLDMTVMKGTIYGLLGASGCGKTTLLSSLVGMRKLQAGQISVLGQPPERAHVKSIGYMPQDVALVGEFSVKGALQHYGWIFNMTDEEIDARFEFLSNLLDLPPADRLVKNLSGGQQRRVSLAVVLVHNPDLLILDEPTVGLDPVLRQSIWDYLVKIAVEEKKTIIITTHYIEEANQAHQLGLMRNGKILEEGSPQELQAKYNCPTTESVFLLLSQKQQKGLIDFKPVSPSRDPVKNYSEDIRKSSNYSLWDRLRFTNKGHAKALLSKNFLRFKRHPGTLMFAFVFPVLQMCTFLLAVGRVPNDMTVGIINEEIGNYSNCREYGANNPVGGQLSQDGVCEFKGLACKFINNIGDKLPVKTYYRTKEEAMEAVKMGKIHNLIHFSGNYTEAVALIRDSSVTEDIPDSDIQSREINVIRDVLDHSLTDIVEKELYDAYKKYRESLAEDCNENPRSERIPIHFNDPVYGNEDKTYRDLIAPGMIALVAVFLTMGISTSAITTERTEGIWERTIVAGVSPTEILIFHTITLSLVSIVQILEIFVLTFTIFDMDCEGDKLTVFFLVYIQSIAGITFGICVSVITKTVTEANYASVGLFYPFITLTGCFWPIEGMPSYLRYISYFVPLTITSQSLSNIIHRGWGLDHFHVYKGVLSSVGFIFFFTGLSTILLRCEKRR</sequence>
<keyword evidence="2 7" id="KW-0812">Transmembrane</keyword>
<dbReference type="InterPro" id="IPR003593">
    <property type="entry name" value="AAA+_ATPase"/>
</dbReference>
<dbReference type="EMBL" id="JARGDH010000002">
    <property type="protein sequence ID" value="KAL0276662.1"/>
    <property type="molecule type" value="Genomic_DNA"/>
</dbReference>
<dbReference type="SMART" id="SM00382">
    <property type="entry name" value="AAA"/>
    <property type="match status" value="1"/>
</dbReference>
<accession>A0AAW2I3I5</accession>
<dbReference type="GO" id="GO:0005524">
    <property type="term" value="F:ATP binding"/>
    <property type="evidence" value="ECO:0007669"/>
    <property type="project" value="UniProtKB-KW"/>
</dbReference>
<feature type="transmembrane region" description="Helical" evidence="7">
    <location>
        <begin position="670"/>
        <end position="693"/>
    </location>
</feature>
<feature type="transmembrane region" description="Helical" evidence="7">
    <location>
        <begin position="582"/>
        <end position="606"/>
    </location>
</feature>
<dbReference type="InterPro" id="IPR003439">
    <property type="entry name" value="ABC_transporter-like_ATP-bd"/>
</dbReference>
<feature type="transmembrane region" description="Helical" evidence="7">
    <location>
        <begin position="502"/>
        <end position="526"/>
    </location>
</feature>
<dbReference type="InterPro" id="IPR027417">
    <property type="entry name" value="P-loop_NTPase"/>
</dbReference>
<evidence type="ECO:0000256" key="3">
    <source>
        <dbReference type="ARBA" id="ARBA00022741"/>
    </source>
</evidence>
<dbReference type="PANTHER" id="PTHR43038:SF2">
    <property type="entry name" value="RH61964P"/>
    <property type="match status" value="1"/>
</dbReference>
<keyword evidence="5 7" id="KW-1133">Transmembrane helix</keyword>
<proteinExistence type="predicted"/>
<dbReference type="InterPro" id="IPR017871">
    <property type="entry name" value="ABC_transporter-like_CS"/>
</dbReference>
<evidence type="ECO:0000259" key="8">
    <source>
        <dbReference type="PROSITE" id="PS50893"/>
    </source>
</evidence>
<dbReference type="InterPro" id="IPR013525">
    <property type="entry name" value="ABC2_TM"/>
</dbReference>
<keyword evidence="4" id="KW-0067">ATP-binding</keyword>
<feature type="transmembrane region" description="Helical" evidence="7">
    <location>
        <begin position="612"/>
        <end position="633"/>
    </location>
</feature>
<dbReference type="Gene3D" id="3.40.50.300">
    <property type="entry name" value="P-loop containing nucleotide triphosphate hydrolases"/>
    <property type="match status" value="1"/>
</dbReference>
<comment type="caution">
    <text evidence="10">The sequence shown here is derived from an EMBL/GenBank/DDBJ whole genome shotgun (WGS) entry which is preliminary data.</text>
</comment>
<evidence type="ECO:0000313" key="10">
    <source>
        <dbReference type="EMBL" id="KAL0276662.1"/>
    </source>
</evidence>
<dbReference type="GO" id="GO:0140359">
    <property type="term" value="F:ABC-type transporter activity"/>
    <property type="evidence" value="ECO:0007669"/>
    <property type="project" value="InterPro"/>
</dbReference>
<dbReference type="PROSITE" id="PS00211">
    <property type="entry name" value="ABC_TRANSPORTER_1"/>
    <property type="match status" value="1"/>
</dbReference>
<protein>
    <recommendedName>
        <fullName evidence="11">ABC transporter G family member 23</fullName>
    </recommendedName>
</protein>
<evidence type="ECO:0000256" key="4">
    <source>
        <dbReference type="ARBA" id="ARBA00022840"/>
    </source>
</evidence>
<dbReference type="GO" id="GO:0016887">
    <property type="term" value="F:ATP hydrolysis activity"/>
    <property type="evidence" value="ECO:0007669"/>
    <property type="project" value="InterPro"/>
</dbReference>
<keyword evidence="6 7" id="KW-0472">Membrane</keyword>
<comment type="subcellular location">
    <subcellularLocation>
        <location evidence="1">Membrane</location>
        <topology evidence="1">Multi-pass membrane protein</topology>
    </subcellularLocation>
</comment>
<evidence type="ECO:0000256" key="5">
    <source>
        <dbReference type="ARBA" id="ARBA00022989"/>
    </source>
</evidence>
<dbReference type="PANTHER" id="PTHR43038">
    <property type="entry name" value="ATP-BINDING CASSETTE, SUB-FAMILY H, MEMBER 1"/>
    <property type="match status" value="1"/>
</dbReference>
<dbReference type="PROSITE" id="PS51012">
    <property type="entry name" value="ABC_TM2"/>
    <property type="match status" value="1"/>
</dbReference>
<feature type="domain" description="ABC transporter" evidence="8">
    <location>
        <begin position="3"/>
        <end position="238"/>
    </location>
</feature>
<dbReference type="GO" id="GO:0016020">
    <property type="term" value="C:membrane"/>
    <property type="evidence" value="ECO:0007669"/>
    <property type="project" value="UniProtKB-SubCell"/>
</dbReference>
<organism evidence="10">
    <name type="scientific">Menopon gallinae</name>
    <name type="common">poultry shaft louse</name>
    <dbReference type="NCBI Taxonomy" id="328185"/>
    <lineage>
        <taxon>Eukaryota</taxon>
        <taxon>Metazoa</taxon>
        <taxon>Ecdysozoa</taxon>
        <taxon>Arthropoda</taxon>
        <taxon>Hexapoda</taxon>
        <taxon>Insecta</taxon>
        <taxon>Pterygota</taxon>
        <taxon>Neoptera</taxon>
        <taxon>Paraneoptera</taxon>
        <taxon>Psocodea</taxon>
        <taxon>Troctomorpha</taxon>
        <taxon>Phthiraptera</taxon>
        <taxon>Amblycera</taxon>
        <taxon>Menoponidae</taxon>
        <taxon>Menopon</taxon>
    </lineage>
</organism>
<feature type="domain" description="ABC transmembrane type-2" evidence="9">
    <location>
        <begin position="440"/>
        <end position="696"/>
    </location>
</feature>
<evidence type="ECO:0008006" key="11">
    <source>
        <dbReference type="Google" id="ProtNLM"/>
    </source>
</evidence>
<evidence type="ECO:0000259" key="9">
    <source>
        <dbReference type="PROSITE" id="PS51012"/>
    </source>
</evidence>
<evidence type="ECO:0000256" key="6">
    <source>
        <dbReference type="ARBA" id="ARBA00023136"/>
    </source>
</evidence>
<dbReference type="SUPFAM" id="SSF52540">
    <property type="entry name" value="P-loop containing nucleoside triphosphate hydrolases"/>
    <property type="match status" value="1"/>
</dbReference>
<gene>
    <name evidence="10" type="ORF">PYX00_004185</name>
</gene>